<dbReference type="PROSITE" id="PS51737">
    <property type="entry name" value="RECOMBINASE_DNA_BIND"/>
    <property type="match status" value="1"/>
</dbReference>
<keyword evidence="4" id="KW-1185">Reference proteome</keyword>
<dbReference type="InterPro" id="IPR038109">
    <property type="entry name" value="DNA_bind_recomb_sf"/>
</dbReference>
<dbReference type="PANTHER" id="PTHR30461:SF23">
    <property type="entry name" value="DNA RECOMBINASE-RELATED"/>
    <property type="match status" value="1"/>
</dbReference>
<protein>
    <submittedName>
        <fullName evidence="3">Recombinase family protein</fullName>
    </submittedName>
</protein>
<dbReference type="Gene3D" id="3.40.50.1390">
    <property type="entry name" value="Resolvase, N-terminal catalytic domain"/>
    <property type="match status" value="1"/>
</dbReference>
<sequence length="585" mass="65293">MIRQRCAIYTRKSTEEGLEQDFNSLHAQREACAAYILSQKHEGWAELSDRYDDGGFSGGSMDRPGLVQLLNDVEAGRVDVIVVYKVDRLTRSLADFAKMVDLFDGAGVSFVSVTQAFNTTSSMGRLTLNVLLSFAQFEREVTAERIRDKVAASKRKGIWMGGAVPMGYDVNDKALVVNPVEAEAIRTIFAEYLAAGSVRQLSDRLDVLSIVSKRRTDRYGRTTGGTSFSRGALYNILRNPIYIGKTRHKNELYEGLHEAIIDSVTWQKVQDQLTDHGGKKISASRRSAKRLLDGVLYDSKGRLMRTTYAIKSKRSGGTEQSRRYWYYTSKPTSSDDQCRIERFPAEEVERMVLSAIINHLADKIWLTQQIGSTVDLDPSSFPEILAAADALCAQAEATNDDSVSEHLSGLIDRIDVTKRRFLVQINLGALLSSETTQRLVHAALEFSFKKRQNGRAKPIVIAPPDAPQPDQDLINLVADARRWGGELLEGKSSTVRQIEDREGLRSGSVSRILPLAWLAPDISTAILEGRQPQHLTAKKLRSLPELPLDWHEQRKILGFPHQKSIQACPETSRANAPLRLLPISR</sequence>
<evidence type="ECO:0000313" key="4">
    <source>
        <dbReference type="Proteomes" id="UP001556098"/>
    </source>
</evidence>
<dbReference type="InterPro" id="IPR050639">
    <property type="entry name" value="SSR_resolvase"/>
</dbReference>
<dbReference type="PANTHER" id="PTHR30461">
    <property type="entry name" value="DNA-INVERTASE FROM LAMBDOID PROPHAGE"/>
    <property type="match status" value="1"/>
</dbReference>
<dbReference type="PROSITE" id="PS51736">
    <property type="entry name" value="RECOMBINASES_3"/>
    <property type="match status" value="1"/>
</dbReference>
<accession>A0ABV3RQR4</accession>
<evidence type="ECO:0000259" key="2">
    <source>
        <dbReference type="PROSITE" id="PS51737"/>
    </source>
</evidence>
<dbReference type="Proteomes" id="UP001556098">
    <property type="component" value="Unassembled WGS sequence"/>
</dbReference>
<proteinExistence type="predicted"/>
<organism evidence="3 4">
    <name type="scientific">Sulfitobacter sediminis</name>
    <dbReference type="NCBI Taxonomy" id="3234186"/>
    <lineage>
        <taxon>Bacteria</taxon>
        <taxon>Pseudomonadati</taxon>
        <taxon>Pseudomonadota</taxon>
        <taxon>Alphaproteobacteria</taxon>
        <taxon>Rhodobacterales</taxon>
        <taxon>Roseobacteraceae</taxon>
        <taxon>Sulfitobacter</taxon>
    </lineage>
</organism>
<dbReference type="InterPro" id="IPR011109">
    <property type="entry name" value="DNA_bind_recombinase_dom"/>
</dbReference>
<name>A0ABV3RQR4_9RHOB</name>
<reference evidence="3 4" key="1">
    <citation type="submission" date="2024-07" db="EMBL/GenBank/DDBJ databases">
        <title>Marimonas sp.nov., isolated from tidal-flat sediment.</title>
        <authorList>
            <person name="Jayan J.N."/>
            <person name="Lee S.S."/>
        </authorList>
    </citation>
    <scope>NUCLEOTIDE SEQUENCE [LARGE SCALE GENOMIC DNA]</scope>
    <source>
        <strain evidence="3 4">MJW-29</strain>
    </source>
</reference>
<dbReference type="Pfam" id="PF00239">
    <property type="entry name" value="Resolvase"/>
    <property type="match status" value="1"/>
</dbReference>
<evidence type="ECO:0000259" key="1">
    <source>
        <dbReference type="PROSITE" id="PS51736"/>
    </source>
</evidence>
<dbReference type="SMART" id="SM00857">
    <property type="entry name" value="Resolvase"/>
    <property type="match status" value="1"/>
</dbReference>
<dbReference type="SUPFAM" id="SSF53041">
    <property type="entry name" value="Resolvase-like"/>
    <property type="match status" value="1"/>
</dbReference>
<gene>
    <name evidence="3" type="ORF">AB2B41_17210</name>
</gene>
<dbReference type="InterPro" id="IPR006119">
    <property type="entry name" value="Resolv_N"/>
</dbReference>
<dbReference type="CDD" id="cd03768">
    <property type="entry name" value="SR_ResInv"/>
    <property type="match status" value="1"/>
</dbReference>
<comment type="caution">
    <text evidence="3">The sequence shown here is derived from an EMBL/GenBank/DDBJ whole genome shotgun (WGS) entry which is preliminary data.</text>
</comment>
<dbReference type="Gene3D" id="3.90.1750.20">
    <property type="entry name" value="Putative Large Serine Recombinase, Chain B, Domain 2"/>
    <property type="match status" value="1"/>
</dbReference>
<feature type="domain" description="Resolvase/invertase-type recombinase catalytic" evidence="1">
    <location>
        <begin position="5"/>
        <end position="157"/>
    </location>
</feature>
<dbReference type="EMBL" id="JBFNXX010000015">
    <property type="protein sequence ID" value="MEW9921353.1"/>
    <property type="molecule type" value="Genomic_DNA"/>
</dbReference>
<evidence type="ECO:0000313" key="3">
    <source>
        <dbReference type="EMBL" id="MEW9921353.1"/>
    </source>
</evidence>
<dbReference type="RefSeq" id="WP_367879055.1">
    <property type="nucleotide sequence ID" value="NZ_JBFNXX010000015.1"/>
</dbReference>
<feature type="domain" description="Recombinase" evidence="2">
    <location>
        <begin position="165"/>
        <end position="280"/>
    </location>
</feature>
<dbReference type="Pfam" id="PF07508">
    <property type="entry name" value="Recombinase"/>
    <property type="match status" value="1"/>
</dbReference>
<dbReference type="InterPro" id="IPR036162">
    <property type="entry name" value="Resolvase-like_N_sf"/>
</dbReference>